<sequence length="159" mass="16081">MPAAPAALAPAQAAALAHVGRTALRDRPSALAVIARHLAGSGTTYQPEQLVAAVAVHGRLTLNFHPDRLLADGRTVAAALAGDGVYRSQFETGISNGGLSAYPGGDRDRWEEALFGGAYQAPVCCRRTARSTGGSTCSTTPTAPAPGSAPATCGCAPTR</sequence>
<accession>A0A562IHN0</accession>
<dbReference type="EMBL" id="VLKE01000001">
    <property type="protein sequence ID" value="TWH70328.1"/>
    <property type="molecule type" value="Genomic_DNA"/>
</dbReference>
<keyword evidence="3" id="KW-1185">Reference proteome</keyword>
<feature type="region of interest" description="Disordered" evidence="1">
    <location>
        <begin position="135"/>
        <end position="159"/>
    </location>
</feature>
<comment type="caution">
    <text evidence="2">The sequence shown here is derived from an EMBL/GenBank/DDBJ whole genome shotgun (WGS) entry which is preliminary data.</text>
</comment>
<proteinExistence type="predicted"/>
<dbReference type="Pfam" id="PF12294">
    <property type="entry name" value="DUF3626"/>
    <property type="match status" value="1"/>
</dbReference>
<dbReference type="AlphaFoldDB" id="A0A562IHN0"/>
<protein>
    <submittedName>
        <fullName evidence="2">Uncharacterized protein DUF3626</fullName>
    </submittedName>
</protein>
<gene>
    <name evidence="2" type="ORF">JD77_05353</name>
</gene>
<dbReference type="InterPro" id="IPR022074">
    <property type="entry name" value="DUF3626"/>
</dbReference>
<evidence type="ECO:0000313" key="3">
    <source>
        <dbReference type="Proteomes" id="UP000319825"/>
    </source>
</evidence>
<dbReference type="Proteomes" id="UP000319825">
    <property type="component" value="Unassembled WGS sequence"/>
</dbReference>
<evidence type="ECO:0000256" key="1">
    <source>
        <dbReference type="SAM" id="MobiDB-lite"/>
    </source>
</evidence>
<reference evidence="2 3" key="1">
    <citation type="submission" date="2019-07" db="EMBL/GenBank/DDBJ databases">
        <title>R&amp;d 2014.</title>
        <authorList>
            <person name="Klenk H.-P."/>
        </authorList>
    </citation>
    <scope>NUCLEOTIDE SEQUENCE [LARGE SCALE GENOMIC DNA]</scope>
    <source>
        <strain evidence="2 3">DSM 43868</strain>
    </source>
</reference>
<evidence type="ECO:0000313" key="2">
    <source>
        <dbReference type="EMBL" id="TWH70328.1"/>
    </source>
</evidence>
<name>A0A562IHN0_MICOL</name>
<organism evidence="2 3">
    <name type="scientific">Micromonospora olivasterospora</name>
    <dbReference type="NCBI Taxonomy" id="1880"/>
    <lineage>
        <taxon>Bacteria</taxon>
        <taxon>Bacillati</taxon>
        <taxon>Actinomycetota</taxon>
        <taxon>Actinomycetes</taxon>
        <taxon>Micromonosporales</taxon>
        <taxon>Micromonosporaceae</taxon>
        <taxon>Micromonospora</taxon>
    </lineage>
</organism>